<feature type="transmembrane region" description="Helical" evidence="1">
    <location>
        <begin position="270"/>
        <end position="289"/>
    </location>
</feature>
<feature type="transmembrane region" description="Helical" evidence="1">
    <location>
        <begin position="135"/>
        <end position="155"/>
    </location>
</feature>
<sequence>MNQVGGTDQLDSTSQSGLGRIADDHGRKGIHFLDLPLGHSLVLFLVIVALHAGMLSGWFASDDGTRPAIILGIGASIVLLAYLCLAFSLNTRPAPKRDLRQPFNVALVWLSFAAIVLVDGAWLSHAYPNLHPAKTLGGIFLLLPFLLFASPLCGAMPAVRNMPESHWLYLISTSLSAFVVFIANPIGLYVSSNEDFVGGVYKVAGTLLALFGAAFLALTALYLLLDKPARNGLTLLSVFSAVSVMVYSSIGLKRAGLMTHFILHIPEGLVLASYEIVAEIAALLVLFGAASYATIRYRQEVTYVVGAMLATSLAVTAVDMHGAENNAAAAKAFPADHADIIGFSRERNVLILMLDGFPGGLLKTIMAEVPDVLREFQGFTWYPNTLSAGFETMTGIAVLAGGPKYSAQEINSRNYETVGSAINEAYGVYVDAFAPKGYQVTYVNPAFYKCEGADKRIHCIDSTLPYGVYYRDKEEPEAPLLQGDSHVPILLAMVSLLKASPFILKSRIYDNENYLGANALAQKSAILNTTKVMEGWGFLRMLARESHADSTSKTFKFIQLNLPHGPNALNHECKLRPETATMLTESVCALKAVGALLTWMREVGIYDVTKIVVVSDHGWHIDNPMFAPGFEKVFPQLDGFFAYVPGHVQPLLLVKDFDAKGDFRRADTFLSNADVPAIVCGAEQGCRDIGPDPIANSVGPRKLYFTYASWPRGFIRKQKQYDIKAIFEVRDSIFAPENWTRIK</sequence>
<feature type="transmembrane region" description="Helical" evidence="1">
    <location>
        <begin position="167"/>
        <end position="191"/>
    </location>
</feature>
<dbReference type="KEGG" id="nti:DNFV4_01063"/>
<keyword evidence="3" id="KW-1185">Reference proteome</keyword>
<organism evidence="2 3">
    <name type="scientific">Nitrospira tepida</name>
    <dbReference type="NCBI Taxonomy" id="2973512"/>
    <lineage>
        <taxon>Bacteria</taxon>
        <taxon>Pseudomonadati</taxon>
        <taxon>Nitrospirota</taxon>
        <taxon>Nitrospiria</taxon>
        <taxon>Nitrospirales</taxon>
        <taxon>Nitrospiraceae</taxon>
        <taxon>Nitrospira</taxon>
    </lineage>
</organism>
<gene>
    <name evidence="2" type="ORF">DNFV4_01063</name>
</gene>
<feature type="transmembrane region" description="Helical" evidence="1">
    <location>
        <begin position="67"/>
        <end position="91"/>
    </location>
</feature>
<feature type="transmembrane region" description="Helical" evidence="1">
    <location>
        <begin position="301"/>
        <end position="318"/>
    </location>
</feature>
<evidence type="ECO:0000313" key="2">
    <source>
        <dbReference type="EMBL" id="CAI4030635.1"/>
    </source>
</evidence>
<reference evidence="2" key="1">
    <citation type="submission" date="2022-10" db="EMBL/GenBank/DDBJ databases">
        <authorList>
            <person name="Koch H."/>
        </authorList>
    </citation>
    <scope>NUCLEOTIDE SEQUENCE</scope>
    <source>
        <strain evidence="2">DNF</strain>
    </source>
</reference>
<feature type="transmembrane region" description="Helical" evidence="1">
    <location>
        <begin position="203"/>
        <end position="225"/>
    </location>
</feature>
<dbReference type="AlphaFoldDB" id="A0AA86T2N1"/>
<keyword evidence="1" id="KW-0472">Membrane</keyword>
<feature type="transmembrane region" description="Helical" evidence="1">
    <location>
        <begin position="103"/>
        <end position="123"/>
    </location>
</feature>
<feature type="transmembrane region" description="Helical" evidence="1">
    <location>
        <begin position="232"/>
        <end position="250"/>
    </location>
</feature>
<dbReference type="Gene3D" id="3.40.720.10">
    <property type="entry name" value="Alkaline Phosphatase, subunit A"/>
    <property type="match status" value="1"/>
</dbReference>
<dbReference type="EMBL" id="OX365700">
    <property type="protein sequence ID" value="CAI4030635.1"/>
    <property type="molecule type" value="Genomic_DNA"/>
</dbReference>
<evidence type="ECO:0000256" key="1">
    <source>
        <dbReference type="SAM" id="Phobius"/>
    </source>
</evidence>
<accession>A0AA86T2N1</accession>
<proteinExistence type="predicted"/>
<name>A0AA86T2N1_9BACT</name>
<dbReference type="Proteomes" id="UP001179121">
    <property type="component" value="Chromosome"/>
</dbReference>
<dbReference type="SUPFAM" id="SSF53649">
    <property type="entry name" value="Alkaline phosphatase-like"/>
    <property type="match status" value="1"/>
</dbReference>
<keyword evidence="1" id="KW-0812">Transmembrane</keyword>
<evidence type="ECO:0000313" key="3">
    <source>
        <dbReference type="Proteomes" id="UP001179121"/>
    </source>
</evidence>
<protein>
    <recommendedName>
        <fullName evidence="4">Sulfatase N-terminal domain-containing protein</fullName>
    </recommendedName>
</protein>
<feature type="transmembrane region" description="Helical" evidence="1">
    <location>
        <begin position="41"/>
        <end position="61"/>
    </location>
</feature>
<evidence type="ECO:0008006" key="4">
    <source>
        <dbReference type="Google" id="ProtNLM"/>
    </source>
</evidence>
<dbReference type="RefSeq" id="WP_289267615.1">
    <property type="nucleotide sequence ID" value="NZ_OX365700.1"/>
</dbReference>
<keyword evidence="1" id="KW-1133">Transmembrane helix</keyword>
<dbReference type="InterPro" id="IPR017850">
    <property type="entry name" value="Alkaline_phosphatase_core_sf"/>
</dbReference>